<sequence>MTCQKYLGSGHVIVQAPYPV</sequence>
<dbReference type="AlphaFoldDB" id="A0A0A9F077"/>
<protein>
    <submittedName>
        <fullName evidence="1">Uncharacterized protein</fullName>
    </submittedName>
</protein>
<evidence type="ECO:0000313" key="1">
    <source>
        <dbReference type="EMBL" id="JAE05737.1"/>
    </source>
</evidence>
<reference evidence="1" key="2">
    <citation type="journal article" date="2015" name="Data Brief">
        <title>Shoot transcriptome of the giant reed, Arundo donax.</title>
        <authorList>
            <person name="Barrero R.A."/>
            <person name="Guerrero F.D."/>
            <person name="Moolhuijzen P."/>
            <person name="Goolsby J.A."/>
            <person name="Tidwell J."/>
            <person name="Bellgard S.E."/>
            <person name="Bellgard M.I."/>
        </authorList>
    </citation>
    <scope>NUCLEOTIDE SEQUENCE</scope>
    <source>
        <tissue evidence="1">Shoot tissue taken approximately 20 cm above the soil surface</tissue>
    </source>
</reference>
<accession>A0A0A9F077</accession>
<name>A0A0A9F077_ARUDO</name>
<organism evidence="1">
    <name type="scientific">Arundo donax</name>
    <name type="common">Giant reed</name>
    <name type="synonym">Donax arundinaceus</name>
    <dbReference type="NCBI Taxonomy" id="35708"/>
    <lineage>
        <taxon>Eukaryota</taxon>
        <taxon>Viridiplantae</taxon>
        <taxon>Streptophyta</taxon>
        <taxon>Embryophyta</taxon>
        <taxon>Tracheophyta</taxon>
        <taxon>Spermatophyta</taxon>
        <taxon>Magnoliopsida</taxon>
        <taxon>Liliopsida</taxon>
        <taxon>Poales</taxon>
        <taxon>Poaceae</taxon>
        <taxon>PACMAD clade</taxon>
        <taxon>Arundinoideae</taxon>
        <taxon>Arundineae</taxon>
        <taxon>Arundo</taxon>
    </lineage>
</organism>
<dbReference type="EMBL" id="GBRH01192159">
    <property type="protein sequence ID" value="JAE05737.1"/>
    <property type="molecule type" value="Transcribed_RNA"/>
</dbReference>
<reference evidence="1" key="1">
    <citation type="submission" date="2014-09" db="EMBL/GenBank/DDBJ databases">
        <authorList>
            <person name="Magalhaes I.L.F."/>
            <person name="Oliveira U."/>
            <person name="Santos F.R."/>
            <person name="Vidigal T.H.D.A."/>
            <person name="Brescovit A.D."/>
            <person name="Santos A.J."/>
        </authorList>
    </citation>
    <scope>NUCLEOTIDE SEQUENCE</scope>
    <source>
        <tissue evidence="1">Shoot tissue taken approximately 20 cm above the soil surface</tissue>
    </source>
</reference>
<proteinExistence type="predicted"/>